<reference evidence="2" key="1">
    <citation type="submission" date="2016-02" db="EMBL/GenBank/DDBJ databases">
        <title>WGS assembly of Manihot esculenta.</title>
        <authorList>
            <person name="Bredeson J.V."/>
            <person name="Prochnik S.E."/>
            <person name="Lyons J.B."/>
            <person name="Schmutz J."/>
            <person name="Grimwood J."/>
            <person name="Vrebalov J."/>
            <person name="Bart R.S."/>
            <person name="Amuge T."/>
            <person name="Ferguson M.E."/>
            <person name="Green R."/>
            <person name="Putnam N."/>
            <person name="Stites J."/>
            <person name="Rounsley S."/>
            <person name="Rokhsar D.S."/>
        </authorList>
    </citation>
    <scope>NUCLEOTIDE SEQUENCE [LARGE SCALE GENOMIC DNA]</scope>
    <source>
        <tissue evidence="2">Leaf</tissue>
    </source>
</reference>
<dbReference type="AlphaFoldDB" id="A0A2C9VNV4"/>
<dbReference type="EMBL" id="CM004392">
    <property type="protein sequence ID" value="OAY47372.1"/>
    <property type="molecule type" value="Genomic_DNA"/>
</dbReference>
<feature type="region of interest" description="Disordered" evidence="1">
    <location>
        <begin position="17"/>
        <end position="37"/>
    </location>
</feature>
<organism evidence="2">
    <name type="scientific">Manihot esculenta</name>
    <name type="common">Cassava</name>
    <name type="synonym">Jatropha manihot</name>
    <dbReference type="NCBI Taxonomy" id="3983"/>
    <lineage>
        <taxon>Eukaryota</taxon>
        <taxon>Viridiplantae</taxon>
        <taxon>Streptophyta</taxon>
        <taxon>Embryophyta</taxon>
        <taxon>Tracheophyta</taxon>
        <taxon>Spermatophyta</taxon>
        <taxon>Magnoliopsida</taxon>
        <taxon>eudicotyledons</taxon>
        <taxon>Gunneridae</taxon>
        <taxon>Pentapetalae</taxon>
        <taxon>rosids</taxon>
        <taxon>fabids</taxon>
        <taxon>Malpighiales</taxon>
        <taxon>Euphorbiaceae</taxon>
        <taxon>Crotonoideae</taxon>
        <taxon>Manihoteae</taxon>
        <taxon>Manihot</taxon>
    </lineage>
</organism>
<proteinExistence type="predicted"/>
<evidence type="ECO:0000313" key="2">
    <source>
        <dbReference type="EMBL" id="OAY47372.1"/>
    </source>
</evidence>
<protein>
    <submittedName>
        <fullName evidence="2">Uncharacterized protein</fullName>
    </submittedName>
</protein>
<sequence length="37" mass="4148">MFISKNWSLTREMVDQEHDGDVGLAGNSSRARPTLID</sequence>
<gene>
    <name evidence="2" type="ORF">MANES_06G074400</name>
</gene>
<evidence type="ECO:0000256" key="1">
    <source>
        <dbReference type="SAM" id="MobiDB-lite"/>
    </source>
</evidence>
<accession>A0A2C9VNV4</accession>
<name>A0A2C9VNV4_MANES</name>